<dbReference type="InterPro" id="IPR003439">
    <property type="entry name" value="ABC_transporter-like_ATP-bd"/>
</dbReference>
<feature type="domain" description="ABC transporter" evidence="3">
    <location>
        <begin position="19"/>
        <end position="53"/>
    </location>
</feature>
<dbReference type="Proteomes" id="UP001500936">
    <property type="component" value="Unassembled WGS sequence"/>
</dbReference>
<reference evidence="5" key="1">
    <citation type="journal article" date="2019" name="Int. J. Syst. Evol. Microbiol.">
        <title>The Global Catalogue of Microorganisms (GCM) 10K type strain sequencing project: providing services to taxonomists for standard genome sequencing and annotation.</title>
        <authorList>
            <consortium name="The Broad Institute Genomics Platform"/>
            <consortium name="The Broad Institute Genome Sequencing Center for Infectious Disease"/>
            <person name="Wu L."/>
            <person name="Ma J."/>
        </authorList>
    </citation>
    <scope>NUCLEOTIDE SEQUENCE [LARGE SCALE GENOMIC DNA]</scope>
    <source>
        <strain evidence="5">JCM 17925</strain>
    </source>
</reference>
<dbReference type="RefSeq" id="WP_345266680.1">
    <property type="nucleotide sequence ID" value="NZ_BAABHB010000003.1"/>
</dbReference>
<sequence length="54" mass="6059">MLPVENLSYRYPTNADPTLQHLDFTIERGEVFGFLGPSGSGKSTTQKILYRQLA</sequence>
<evidence type="ECO:0000256" key="2">
    <source>
        <dbReference type="ARBA" id="ARBA00022448"/>
    </source>
</evidence>
<dbReference type="EMBL" id="BAABHB010000003">
    <property type="protein sequence ID" value="GAA4403997.1"/>
    <property type="molecule type" value="Genomic_DNA"/>
</dbReference>
<evidence type="ECO:0000313" key="5">
    <source>
        <dbReference type="Proteomes" id="UP001500936"/>
    </source>
</evidence>
<evidence type="ECO:0000313" key="4">
    <source>
        <dbReference type="EMBL" id="GAA4403997.1"/>
    </source>
</evidence>
<evidence type="ECO:0000256" key="1">
    <source>
        <dbReference type="ARBA" id="ARBA00005417"/>
    </source>
</evidence>
<dbReference type="Pfam" id="PF00005">
    <property type="entry name" value="ABC_tran"/>
    <property type="match status" value="1"/>
</dbReference>
<protein>
    <recommendedName>
        <fullName evidence="3">ABC transporter domain-containing protein</fullName>
    </recommendedName>
</protein>
<accession>A0ABP8KC89</accession>
<comment type="caution">
    <text evidence="4">The sequence shown here is derived from an EMBL/GenBank/DDBJ whole genome shotgun (WGS) entry which is preliminary data.</text>
</comment>
<organism evidence="4 5">
    <name type="scientific">Nibrella viscosa</name>
    <dbReference type="NCBI Taxonomy" id="1084524"/>
    <lineage>
        <taxon>Bacteria</taxon>
        <taxon>Pseudomonadati</taxon>
        <taxon>Bacteroidota</taxon>
        <taxon>Cytophagia</taxon>
        <taxon>Cytophagales</taxon>
        <taxon>Spirosomataceae</taxon>
        <taxon>Nibrella</taxon>
    </lineage>
</organism>
<dbReference type="Gene3D" id="3.40.50.300">
    <property type="entry name" value="P-loop containing nucleotide triphosphate hydrolases"/>
    <property type="match status" value="1"/>
</dbReference>
<keyword evidence="2" id="KW-0813">Transport</keyword>
<evidence type="ECO:0000259" key="3">
    <source>
        <dbReference type="Pfam" id="PF00005"/>
    </source>
</evidence>
<gene>
    <name evidence="4" type="ORF">GCM10023187_20630</name>
</gene>
<dbReference type="InterPro" id="IPR027417">
    <property type="entry name" value="P-loop_NTPase"/>
</dbReference>
<dbReference type="PANTHER" id="PTHR43335">
    <property type="entry name" value="ABC TRANSPORTER, ATP-BINDING PROTEIN"/>
    <property type="match status" value="1"/>
</dbReference>
<proteinExistence type="inferred from homology"/>
<comment type="similarity">
    <text evidence="1">Belongs to the ABC transporter superfamily.</text>
</comment>
<dbReference type="SUPFAM" id="SSF52540">
    <property type="entry name" value="P-loop containing nucleoside triphosphate hydrolases"/>
    <property type="match status" value="1"/>
</dbReference>
<dbReference type="PANTHER" id="PTHR43335:SF4">
    <property type="entry name" value="ABC TRANSPORTER, ATP-BINDING PROTEIN"/>
    <property type="match status" value="1"/>
</dbReference>
<name>A0ABP8KC89_9BACT</name>
<keyword evidence="5" id="KW-1185">Reference proteome</keyword>